<organism evidence="2 3">
    <name type="scientific">Haloglomus irregulare</name>
    <dbReference type="NCBI Taxonomy" id="2234134"/>
    <lineage>
        <taxon>Archaea</taxon>
        <taxon>Methanobacteriati</taxon>
        <taxon>Methanobacteriota</taxon>
        <taxon>Stenosarchaea group</taxon>
        <taxon>Halobacteria</taxon>
        <taxon>Halobacteriales</taxon>
        <taxon>Natronomonadaceae</taxon>
        <taxon>Haloglomus</taxon>
    </lineage>
</organism>
<sequence length="195" mass="20302">MRQPEVERRLVHVTGAFAPASHLLGVLTWAQLGLALLACSLGVALLEAGRLSGTLDLTVFDRLTREYEEENVAAYALYVVSVTAVVLAFQPRVAIPAVLALAIADPVSGLLGSSDLQEVKQGYVLLATFGVATGLAGFFVPVPAAVLCGLATTFADGVKPSIRGYVLDDNLTIPPAAALAMTAWLELSGSLPAPF</sequence>
<dbReference type="PANTHER" id="PTHR31303:SF1">
    <property type="entry name" value="CTP-DEPENDENT DIACYLGLYCEROL KINASE 1"/>
    <property type="match status" value="1"/>
</dbReference>
<comment type="caution">
    <text evidence="2">The sequence shown here is derived from an EMBL/GenBank/DDBJ whole genome shotgun (WGS) entry which is preliminary data.</text>
</comment>
<keyword evidence="1" id="KW-0812">Transmembrane</keyword>
<accession>A0A554NBY7</accession>
<evidence type="ECO:0000313" key="3">
    <source>
        <dbReference type="Proteomes" id="UP000319894"/>
    </source>
</evidence>
<dbReference type="InterPro" id="IPR037997">
    <property type="entry name" value="Dgk1-like"/>
</dbReference>
<keyword evidence="3" id="KW-1185">Reference proteome</keyword>
<keyword evidence="2" id="KW-0808">Transferase</keyword>
<keyword evidence="1" id="KW-1133">Transmembrane helix</keyword>
<reference evidence="2 3" key="1">
    <citation type="submission" date="2018-06" db="EMBL/GenBank/DDBJ databases">
        <title>Natronomonas sp. F16-60 a new haloarchaeon isolated from a solar saltern of Isla Cristina, Huelva, Spain.</title>
        <authorList>
            <person name="Duran-Viseras A."/>
            <person name="Sanchez-Porro C."/>
            <person name="Ventosa A."/>
        </authorList>
    </citation>
    <scope>NUCLEOTIDE SEQUENCE [LARGE SCALE GENOMIC DNA]</scope>
    <source>
        <strain evidence="2 3">F16-60</strain>
    </source>
</reference>
<gene>
    <name evidence="2" type="ORF">DP107_06660</name>
</gene>
<protein>
    <submittedName>
        <fullName evidence="2">Dolichol kinase</fullName>
    </submittedName>
</protein>
<name>A0A554NBY7_9EURY</name>
<feature type="transmembrane region" description="Helical" evidence="1">
    <location>
        <begin position="95"/>
        <end position="111"/>
    </location>
</feature>
<dbReference type="PANTHER" id="PTHR31303">
    <property type="entry name" value="CTP-DEPENDENT DIACYLGLYCEROL KINASE 1"/>
    <property type="match status" value="1"/>
</dbReference>
<evidence type="ECO:0000313" key="2">
    <source>
        <dbReference type="EMBL" id="TSD14889.1"/>
    </source>
</evidence>
<dbReference type="AlphaFoldDB" id="A0A554NBY7"/>
<proteinExistence type="predicted"/>
<keyword evidence="1" id="KW-0472">Membrane</keyword>
<keyword evidence="2" id="KW-0418">Kinase</keyword>
<dbReference type="OrthoDB" id="213078at2157"/>
<dbReference type="InParanoid" id="A0A554NBY7"/>
<evidence type="ECO:0000256" key="1">
    <source>
        <dbReference type="SAM" id="Phobius"/>
    </source>
</evidence>
<dbReference type="GO" id="GO:0004143">
    <property type="term" value="F:ATP-dependent diacylglycerol kinase activity"/>
    <property type="evidence" value="ECO:0007669"/>
    <property type="project" value="InterPro"/>
</dbReference>
<dbReference type="EMBL" id="QMDX01000003">
    <property type="protein sequence ID" value="TSD14889.1"/>
    <property type="molecule type" value="Genomic_DNA"/>
</dbReference>
<feature type="transmembrane region" description="Helical" evidence="1">
    <location>
        <begin position="72"/>
        <end position="89"/>
    </location>
</feature>
<feature type="transmembrane region" description="Helical" evidence="1">
    <location>
        <begin position="123"/>
        <end position="142"/>
    </location>
</feature>
<dbReference type="Proteomes" id="UP000319894">
    <property type="component" value="Unassembled WGS sequence"/>
</dbReference>